<dbReference type="PANTHER" id="PTHR30188">
    <property type="entry name" value="ABC TRANSPORTER PERMEASE PROTEIN-RELATED"/>
    <property type="match status" value="1"/>
</dbReference>
<evidence type="ECO:0000313" key="2">
    <source>
        <dbReference type="EMBL" id="MST95746.1"/>
    </source>
</evidence>
<dbReference type="GO" id="GO:0043190">
    <property type="term" value="C:ATP-binding cassette (ABC) transporter complex"/>
    <property type="evidence" value="ECO:0007669"/>
    <property type="project" value="InterPro"/>
</dbReference>
<proteinExistence type="predicted"/>
<reference evidence="2 3" key="1">
    <citation type="submission" date="2019-08" db="EMBL/GenBank/DDBJ databases">
        <title>In-depth cultivation of the pig gut microbiome towards novel bacterial diversity and tailored functional studies.</title>
        <authorList>
            <person name="Wylensek D."/>
            <person name="Hitch T.C.A."/>
            <person name="Clavel T."/>
        </authorList>
    </citation>
    <scope>NUCLEOTIDE SEQUENCE [LARGE SCALE GENOMIC DNA]</scope>
    <source>
        <strain evidence="2 3">BBE-744-WT-12</strain>
    </source>
</reference>
<dbReference type="RefSeq" id="WP_106053262.1">
    <property type="nucleotide sequence ID" value="NZ_CALXOB010000017.1"/>
</dbReference>
<keyword evidence="1" id="KW-1133">Transmembrane helix</keyword>
<dbReference type="Pfam" id="PF02405">
    <property type="entry name" value="MlaE"/>
    <property type="match status" value="1"/>
</dbReference>
<feature type="transmembrane region" description="Helical" evidence="1">
    <location>
        <begin position="51"/>
        <end position="77"/>
    </location>
</feature>
<keyword evidence="1" id="KW-0472">Membrane</keyword>
<evidence type="ECO:0000256" key="1">
    <source>
        <dbReference type="SAM" id="Phobius"/>
    </source>
</evidence>
<feature type="transmembrane region" description="Helical" evidence="1">
    <location>
        <begin position="242"/>
        <end position="264"/>
    </location>
</feature>
<organism evidence="2 3">
    <name type="scientific">Victivallis lenta</name>
    <dbReference type="NCBI Taxonomy" id="2606640"/>
    <lineage>
        <taxon>Bacteria</taxon>
        <taxon>Pseudomonadati</taxon>
        <taxon>Lentisphaerota</taxon>
        <taxon>Lentisphaeria</taxon>
        <taxon>Victivallales</taxon>
        <taxon>Victivallaceae</taxon>
        <taxon>Victivallis</taxon>
    </lineage>
</organism>
<feature type="transmembrane region" description="Helical" evidence="1">
    <location>
        <begin position="211"/>
        <end position="230"/>
    </location>
</feature>
<keyword evidence="3" id="KW-1185">Reference proteome</keyword>
<dbReference type="PANTHER" id="PTHR30188:SF3">
    <property type="entry name" value="ABC TRANSPORTER PERMEASE"/>
    <property type="match status" value="1"/>
</dbReference>
<dbReference type="AlphaFoldDB" id="A0A844FXC3"/>
<feature type="transmembrane region" description="Helical" evidence="1">
    <location>
        <begin position="104"/>
        <end position="123"/>
    </location>
</feature>
<accession>A0A844FXC3</accession>
<dbReference type="InterPro" id="IPR030802">
    <property type="entry name" value="Permease_MalE"/>
</dbReference>
<name>A0A844FXC3_9BACT</name>
<sequence length="266" mass="28891">MKHRVEQLKAISRRFRPLLQDGTRPVEFIGRVAAEVPPLLRHGMRRRDFRYYMDLCGVQALPIVLLICLLMGMVMAVNGQIQLSKLGQEIFVVDAVGFVVLKELGPLMVAMVLTGWAGSAFAAEIGTMKLDEQISALETMGIRPESFLVFPKLTAMLISMPVLTVFGNVAGIVGGMLIGVTIMKIPFVAYWTRTIEVLDVTTFLLGTAKSIPFAILITLAGCYCGFNAANNSQGVGRGATKAVVASIFLVVVADVLITVLYSFIGY</sequence>
<comment type="caution">
    <text evidence="2">The sequence shown here is derived from an EMBL/GenBank/DDBJ whole genome shotgun (WGS) entry which is preliminary data.</text>
</comment>
<feature type="transmembrane region" description="Helical" evidence="1">
    <location>
        <begin position="162"/>
        <end position="191"/>
    </location>
</feature>
<protein>
    <submittedName>
        <fullName evidence="2">ABC transporter permease</fullName>
    </submittedName>
</protein>
<dbReference type="GO" id="GO:0005548">
    <property type="term" value="F:phospholipid transporter activity"/>
    <property type="evidence" value="ECO:0007669"/>
    <property type="project" value="TreeGrafter"/>
</dbReference>
<dbReference type="EMBL" id="VUNS01000001">
    <property type="protein sequence ID" value="MST95746.1"/>
    <property type="molecule type" value="Genomic_DNA"/>
</dbReference>
<keyword evidence="1" id="KW-0812">Transmembrane</keyword>
<gene>
    <name evidence="2" type="ORF">FYJ85_01625</name>
</gene>
<dbReference type="Proteomes" id="UP000435649">
    <property type="component" value="Unassembled WGS sequence"/>
</dbReference>
<evidence type="ECO:0000313" key="3">
    <source>
        <dbReference type="Proteomes" id="UP000435649"/>
    </source>
</evidence>